<keyword evidence="4 7" id="KW-0812">Transmembrane</keyword>
<feature type="transmembrane region" description="Helical" evidence="7">
    <location>
        <begin position="251"/>
        <end position="276"/>
    </location>
</feature>
<dbReference type="InterPro" id="IPR045042">
    <property type="entry name" value="YnaI-like"/>
</dbReference>
<name>A0ABT8LCA7_9BACT</name>
<dbReference type="Pfam" id="PF21082">
    <property type="entry name" value="MS_channel_3rd"/>
    <property type="match status" value="1"/>
</dbReference>
<dbReference type="Gene3D" id="3.30.70.100">
    <property type="match status" value="1"/>
</dbReference>
<evidence type="ECO:0000313" key="11">
    <source>
        <dbReference type="Proteomes" id="UP001172083"/>
    </source>
</evidence>
<dbReference type="RefSeq" id="WP_346760737.1">
    <property type="nucleotide sequence ID" value="NZ_JAUJEB010000006.1"/>
</dbReference>
<reference evidence="10" key="1">
    <citation type="submission" date="2023-06" db="EMBL/GenBank/DDBJ databases">
        <title>Genomic of Agaribacillus aureum.</title>
        <authorList>
            <person name="Wang G."/>
        </authorList>
    </citation>
    <scope>NUCLEOTIDE SEQUENCE</scope>
    <source>
        <strain evidence="10">BMA12</strain>
    </source>
</reference>
<evidence type="ECO:0000256" key="1">
    <source>
        <dbReference type="ARBA" id="ARBA00004651"/>
    </source>
</evidence>
<gene>
    <name evidence="10" type="ORF">QQ020_25215</name>
</gene>
<evidence type="ECO:0000256" key="7">
    <source>
        <dbReference type="SAM" id="Phobius"/>
    </source>
</evidence>
<dbReference type="InterPro" id="IPR049278">
    <property type="entry name" value="MS_channel_C"/>
</dbReference>
<dbReference type="Pfam" id="PF00924">
    <property type="entry name" value="MS_channel_2nd"/>
    <property type="match status" value="1"/>
</dbReference>
<dbReference type="PANTHER" id="PTHR43634:SF2">
    <property type="entry name" value="LOW CONDUCTANCE MECHANOSENSITIVE CHANNEL YNAI"/>
    <property type="match status" value="1"/>
</dbReference>
<keyword evidence="3" id="KW-1003">Cell membrane</keyword>
<keyword evidence="5 7" id="KW-1133">Transmembrane helix</keyword>
<feature type="domain" description="Mechanosensitive ion channel MscS C-terminal" evidence="9">
    <location>
        <begin position="419"/>
        <end position="501"/>
    </location>
</feature>
<feature type="transmembrane region" description="Helical" evidence="7">
    <location>
        <begin position="322"/>
        <end position="340"/>
    </location>
</feature>
<evidence type="ECO:0000259" key="9">
    <source>
        <dbReference type="Pfam" id="PF21082"/>
    </source>
</evidence>
<dbReference type="InterPro" id="IPR011014">
    <property type="entry name" value="MscS_channel_TM-2"/>
</dbReference>
<dbReference type="InterPro" id="IPR010920">
    <property type="entry name" value="LSM_dom_sf"/>
</dbReference>
<comment type="caution">
    <text evidence="10">The sequence shown here is derived from an EMBL/GenBank/DDBJ whole genome shotgun (WGS) entry which is preliminary data.</text>
</comment>
<evidence type="ECO:0000256" key="5">
    <source>
        <dbReference type="ARBA" id="ARBA00022989"/>
    </source>
</evidence>
<accession>A0ABT8LCA7</accession>
<dbReference type="SUPFAM" id="SSF82861">
    <property type="entry name" value="Mechanosensitive channel protein MscS (YggB), transmembrane region"/>
    <property type="match status" value="1"/>
</dbReference>
<evidence type="ECO:0000256" key="4">
    <source>
        <dbReference type="ARBA" id="ARBA00022692"/>
    </source>
</evidence>
<dbReference type="Gene3D" id="2.30.30.60">
    <property type="match status" value="1"/>
</dbReference>
<proteinExistence type="inferred from homology"/>
<dbReference type="Gene3D" id="1.10.287.1260">
    <property type="match status" value="1"/>
</dbReference>
<feature type="transmembrane region" description="Helical" evidence="7">
    <location>
        <begin position="221"/>
        <end position="245"/>
    </location>
</feature>
<evidence type="ECO:0000256" key="2">
    <source>
        <dbReference type="ARBA" id="ARBA00008017"/>
    </source>
</evidence>
<dbReference type="SUPFAM" id="SSF50182">
    <property type="entry name" value="Sm-like ribonucleoproteins"/>
    <property type="match status" value="1"/>
</dbReference>
<dbReference type="SUPFAM" id="SSF82689">
    <property type="entry name" value="Mechanosensitive channel protein MscS (YggB), C-terminal domain"/>
    <property type="match status" value="1"/>
</dbReference>
<dbReference type="InterPro" id="IPR006685">
    <property type="entry name" value="MscS_channel_2nd"/>
</dbReference>
<feature type="domain" description="Mechanosensitive ion channel MscS" evidence="8">
    <location>
        <begin position="342"/>
        <end position="407"/>
    </location>
</feature>
<dbReference type="InterPro" id="IPR011066">
    <property type="entry name" value="MscS_channel_C_sf"/>
</dbReference>
<feature type="transmembrane region" description="Helical" evidence="7">
    <location>
        <begin position="172"/>
        <end position="201"/>
    </location>
</feature>
<dbReference type="InterPro" id="IPR023408">
    <property type="entry name" value="MscS_beta-dom_sf"/>
</dbReference>
<organism evidence="10 11">
    <name type="scientific">Agaribacillus aureus</name>
    <dbReference type="NCBI Taxonomy" id="3051825"/>
    <lineage>
        <taxon>Bacteria</taxon>
        <taxon>Pseudomonadati</taxon>
        <taxon>Bacteroidota</taxon>
        <taxon>Cytophagia</taxon>
        <taxon>Cytophagales</taxon>
        <taxon>Splendidivirgaceae</taxon>
        <taxon>Agaribacillus</taxon>
    </lineage>
</organism>
<evidence type="ECO:0000256" key="6">
    <source>
        <dbReference type="ARBA" id="ARBA00023136"/>
    </source>
</evidence>
<evidence type="ECO:0000259" key="8">
    <source>
        <dbReference type="Pfam" id="PF00924"/>
    </source>
</evidence>
<evidence type="ECO:0000256" key="3">
    <source>
        <dbReference type="ARBA" id="ARBA00022475"/>
    </source>
</evidence>
<protein>
    <submittedName>
        <fullName evidence="10">Mechanosensitive ion channel family protein</fullName>
    </submittedName>
</protein>
<dbReference type="EMBL" id="JAUJEB010000006">
    <property type="protein sequence ID" value="MDN5215404.1"/>
    <property type="molecule type" value="Genomic_DNA"/>
</dbReference>
<evidence type="ECO:0000313" key="10">
    <source>
        <dbReference type="EMBL" id="MDN5215404.1"/>
    </source>
</evidence>
<sequence length="547" mass="62835">MKFKTFFSLLAILYSLPIMGLELQNQESDSAGLYDLSSPFGAIYTHFENLQEYNYHPEIAARPFLRNGVSLEEAEKLAIKLKHIFDGKIIYLDQHDFPTNPNYVDSLTRRQKYVLASQVPEVYVVKEGNKWMYSQTTIESIDRIYKKTYPFGTDKLLTWLPKIGNDRYFGLYIWQLIGLLIIITACFIIHKILTFLIGRILTKVLVKIGKKDIAKKVIHPVAKPISLFLVFWLASLSVPALQLPINTYYKYILMALRASLPVFATMVFYHLVDLLSEYFKRLAEKTETTLDDQLVPLVRKALKTFVVVIGVFYTLYNLNVDIIPLLTGLSIGGLAFALAAQDTIKNFFGSFMIFVDKPFQIGDWITTGEIDGSVEEVGFRSTRVRTFRNSVVYVPNGKLADSTIDNHGLRVYRRFYTKIALTYDTPPALIQIFVDGLEKIVKEHPHTRKDYYNVFLNDMAAHSLDVMFYIFFEVPTWPDELKARQEVIMSIISLADRLGVRFAFPTQTLHLETLPGQDALTPAYVESEEVMRKKMEEFFARDQGNKA</sequence>
<keyword evidence="6 7" id="KW-0472">Membrane</keyword>
<keyword evidence="11" id="KW-1185">Reference proteome</keyword>
<comment type="subcellular location">
    <subcellularLocation>
        <location evidence="1">Cell membrane</location>
        <topology evidence="1">Multi-pass membrane protein</topology>
    </subcellularLocation>
</comment>
<dbReference type="Proteomes" id="UP001172083">
    <property type="component" value="Unassembled WGS sequence"/>
</dbReference>
<dbReference type="PANTHER" id="PTHR43634">
    <property type="entry name" value="OW CONDUCTANCE MECHANOSENSITIVE CHANNEL"/>
    <property type="match status" value="1"/>
</dbReference>
<comment type="similarity">
    <text evidence="2">Belongs to the MscS (TC 1.A.23) family.</text>
</comment>